<dbReference type="PANTHER" id="PTHR37563">
    <property type="entry name" value="PHYTANOYL-COA DIOXYGENASE FAMILY PROTEIN (AFU_ORTHOLOGUE AFUA_2G03330)"/>
    <property type="match status" value="1"/>
</dbReference>
<feature type="compositionally biased region" description="Basic and acidic residues" evidence="1">
    <location>
        <begin position="160"/>
        <end position="169"/>
    </location>
</feature>
<dbReference type="SUPFAM" id="SSF51197">
    <property type="entry name" value="Clavaminate synthase-like"/>
    <property type="match status" value="1"/>
</dbReference>
<proteinExistence type="predicted"/>
<feature type="region of interest" description="Disordered" evidence="1">
    <location>
        <begin position="112"/>
        <end position="169"/>
    </location>
</feature>
<dbReference type="EMBL" id="HBIX01021297">
    <property type="protein sequence ID" value="CAE0722208.1"/>
    <property type="molecule type" value="Transcribed_RNA"/>
</dbReference>
<feature type="compositionally biased region" description="Basic and acidic residues" evidence="1">
    <location>
        <begin position="141"/>
        <end position="151"/>
    </location>
</feature>
<sequence length="439" mass="48546">MSLSWRNNHRQNKRMRTLLGVISLVVVATDIIALPAASAFSSSPLSRTRTAAGSLYSSATTNTDVADIISTPTAVMEEEMLSGSEQSILLEMEEAKRRKIWKQLDKASRFASKSKSSRSSGFGGGSSGGFGGSSKKKGAKDKKTTPKEAAKETQQQKQHSGFDPKKDKSNFGAQIVQQGVARINHRLSKETAASLLDFINGYLEEALTTKVEDMSIEEIYKQQPYFADVREKLNRWDMLLPLEESEMVKKALYELLVQDPTLSDSIESILGSSSQLYELGALISDPGSERQLLHADYNYQPDFQPKTPPALTCFVALQDIDKSMGPTTFLPSSATGDYHQEIAIGQEDQYGNGAKKSKLLSTSTNHLATLGTGDCSLYNPMTLHCGGANRSNKRRIIFYFSFKNKKYDEKDWPLAYASLRSDLRARALTLTDMQRIVSE</sequence>
<organism evidence="2">
    <name type="scientific">Pseudo-nitzschia australis</name>
    <dbReference type="NCBI Taxonomy" id="44445"/>
    <lineage>
        <taxon>Eukaryota</taxon>
        <taxon>Sar</taxon>
        <taxon>Stramenopiles</taxon>
        <taxon>Ochrophyta</taxon>
        <taxon>Bacillariophyta</taxon>
        <taxon>Bacillariophyceae</taxon>
        <taxon>Bacillariophycidae</taxon>
        <taxon>Bacillariales</taxon>
        <taxon>Bacillariaceae</taxon>
        <taxon>Pseudo-nitzschia</taxon>
    </lineage>
</organism>
<evidence type="ECO:0000256" key="1">
    <source>
        <dbReference type="SAM" id="MobiDB-lite"/>
    </source>
</evidence>
<accession>A0A7S4ELZ0</accession>
<name>A0A7S4ELZ0_9STRA</name>
<reference evidence="2" key="1">
    <citation type="submission" date="2021-01" db="EMBL/GenBank/DDBJ databases">
        <authorList>
            <person name="Corre E."/>
            <person name="Pelletier E."/>
            <person name="Niang G."/>
            <person name="Scheremetjew M."/>
            <person name="Finn R."/>
            <person name="Kale V."/>
            <person name="Holt S."/>
            <person name="Cochrane G."/>
            <person name="Meng A."/>
            <person name="Brown T."/>
            <person name="Cohen L."/>
        </authorList>
    </citation>
    <scope>NUCLEOTIDE SEQUENCE</scope>
    <source>
        <strain evidence="2">10249 10 AB</strain>
    </source>
</reference>
<dbReference type="InterPro" id="IPR051961">
    <property type="entry name" value="Fungal_Metabolite_Diox"/>
</dbReference>
<gene>
    <name evidence="2" type="ORF">PAUS00366_LOCUS14963</name>
</gene>
<dbReference type="AlphaFoldDB" id="A0A7S4ELZ0"/>
<dbReference type="PANTHER" id="PTHR37563:SF2">
    <property type="entry name" value="PHYTANOYL-COA DIOXYGENASE FAMILY PROTEIN (AFU_ORTHOLOGUE AFUA_2G03330)"/>
    <property type="match status" value="1"/>
</dbReference>
<dbReference type="InterPro" id="IPR008775">
    <property type="entry name" value="Phytyl_CoA_dOase-like"/>
</dbReference>
<dbReference type="Gene3D" id="2.60.120.620">
    <property type="entry name" value="q2cbj1_9rhob like domain"/>
    <property type="match status" value="1"/>
</dbReference>
<protein>
    <submittedName>
        <fullName evidence="2">Uncharacterized protein</fullName>
    </submittedName>
</protein>
<dbReference type="Pfam" id="PF05721">
    <property type="entry name" value="PhyH"/>
    <property type="match status" value="1"/>
</dbReference>
<feature type="compositionally biased region" description="Gly residues" evidence="1">
    <location>
        <begin position="121"/>
        <end position="132"/>
    </location>
</feature>
<evidence type="ECO:0000313" key="2">
    <source>
        <dbReference type="EMBL" id="CAE0722208.1"/>
    </source>
</evidence>